<dbReference type="SUPFAM" id="SSF48498">
    <property type="entry name" value="Tetracyclin repressor-like, C-terminal domain"/>
    <property type="match status" value="1"/>
</dbReference>
<feature type="DNA-binding region" description="H-T-H motif" evidence="2">
    <location>
        <begin position="36"/>
        <end position="55"/>
    </location>
</feature>
<evidence type="ECO:0000256" key="1">
    <source>
        <dbReference type="ARBA" id="ARBA00023125"/>
    </source>
</evidence>
<gene>
    <name evidence="4" type="ORF">BN381_140034</name>
</gene>
<evidence type="ECO:0000313" key="4">
    <source>
        <dbReference type="EMBL" id="CCM62869.1"/>
    </source>
</evidence>
<reference evidence="4 5" key="1">
    <citation type="journal article" date="2013" name="ISME J.">
        <title>Metabolic model for the filamentous 'Candidatus Microthrix parvicella' based on genomic and metagenomic analyses.</title>
        <authorList>
            <person name="Jon McIlroy S."/>
            <person name="Kristiansen R."/>
            <person name="Albertsen M."/>
            <person name="Michael Karst S."/>
            <person name="Rossetti S."/>
            <person name="Lund Nielsen J."/>
            <person name="Tandoi V."/>
            <person name="James Seviour R."/>
            <person name="Nielsen P.H."/>
        </authorList>
    </citation>
    <scope>NUCLEOTIDE SEQUENCE [LARGE SCALE GENOMIC DNA]</scope>
    <source>
        <strain evidence="4 5">RN1</strain>
    </source>
</reference>
<dbReference type="GO" id="GO:0000976">
    <property type="term" value="F:transcription cis-regulatory region binding"/>
    <property type="evidence" value="ECO:0007669"/>
    <property type="project" value="TreeGrafter"/>
</dbReference>
<dbReference type="HOGENOM" id="CLU_069356_12_2_11"/>
<evidence type="ECO:0000313" key="5">
    <source>
        <dbReference type="Proteomes" id="UP000018291"/>
    </source>
</evidence>
<evidence type="ECO:0000259" key="3">
    <source>
        <dbReference type="PROSITE" id="PS50977"/>
    </source>
</evidence>
<organism evidence="4 5">
    <name type="scientific">Candidatus Neomicrothrix parvicella RN1</name>
    <dbReference type="NCBI Taxonomy" id="1229780"/>
    <lineage>
        <taxon>Bacteria</taxon>
        <taxon>Bacillati</taxon>
        <taxon>Actinomycetota</taxon>
        <taxon>Acidimicrobiia</taxon>
        <taxon>Acidimicrobiales</taxon>
        <taxon>Microthrixaceae</taxon>
        <taxon>Candidatus Neomicrothrix</taxon>
    </lineage>
</organism>
<dbReference type="eggNOG" id="COG1309">
    <property type="taxonomic scope" value="Bacteria"/>
</dbReference>
<dbReference type="GO" id="GO:0003700">
    <property type="term" value="F:DNA-binding transcription factor activity"/>
    <property type="evidence" value="ECO:0007669"/>
    <property type="project" value="TreeGrafter"/>
</dbReference>
<dbReference type="InterPro" id="IPR009057">
    <property type="entry name" value="Homeodomain-like_sf"/>
</dbReference>
<dbReference type="AlphaFoldDB" id="R4YX40"/>
<comment type="caution">
    <text evidence="4">The sequence shown here is derived from an EMBL/GenBank/DDBJ whole genome shotgun (WGS) entry which is preliminary data.</text>
</comment>
<dbReference type="InterPro" id="IPR050109">
    <property type="entry name" value="HTH-type_TetR-like_transc_reg"/>
</dbReference>
<accession>R4YX40</accession>
<dbReference type="PROSITE" id="PS01081">
    <property type="entry name" value="HTH_TETR_1"/>
    <property type="match status" value="1"/>
</dbReference>
<name>R4YX40_9ACTN</name>
<dbReference type="InterPro" id="IPR023772">
    <property type="entry name" value="DNA-bd_HTH_TetR-type_CS"/>
</dbReference>
<dbReference type="Proteomes" id="UP000018291">
    <property type="component" value="Unassembled WGS sequence"/>
</dbReference>
<keyword evidence="5" id="KW-1185">Reference proteome</keyword>
<dbReference type="InterPro" id="IPR001647">
    <property type="entry name" value="HTH_TetR"/>
</dbReference>
<sequence length="210" mass="22921">MVAVDRSLTPRGEERRAQLLEVATARFAERGYRATSIADIVDSMGVGKGVFYWYFRSKEELFGYLLSAGMTDLRRCQLAAVSHSDDPLVRIPAAIRAAVRWAAEHQQLTALFEFAHRDATFGPLARRLQDLLIDDAVNELRAAMDAGAIRRGDPIGQARAILAVTDALATHGLHDAHRSIDEVTDDIVVFCLDGLGGRKGSPVPSLKPAV</sequence>
<dbReference type="InterPro" id="IPR036271">
    <property type="entry name" value="Tet_transcr_reg_TetR-rel_C_sf"/>
</dbReference>
<dbReference type="PANTHER" id="PTHR30055">
    <property type="entry name" value="HTH-TYPE TRANSCRIPTIONAL REGULATOR RUTR"/>
    <property type="match status" value="1"/>
</dbReference>
<dbReference type="PANTHER" id="PTHR30055:SF226">
    <property type="entry name" value="HTH-TYPE TRANSCRIPTIONAL REGULATOR PKSA"/>
    <property type="match status" value="1"/>
</dbReference>
<evidence type="ECO:0000256" key="2">
    <source>
        <dbReference type="PROSITE-ProRule" id="PRU00335"/>
    </source>
</evidence>
<dbReference type="Gene3D" id="1.10.10.60">
    <property type="entry name" value="Homeodomain-like"/>
    <property type="match status" value="1"/>
</dbReference>
<keyword evidence="1 2" id="KW-0238">DNA-binding</keyword>
<protein>
    <recommendedName>
        <fullName evidence="3">HTH tetR-type domain-containing protein</fullName>
    </recommendedName>
</protein>
<dbReference type="PROSITE" id="PS50977">
    <property type="entry name" value="HTH_TETR_2"/>
    <property type="match status" value="1"/>
</dbReference>
<dbReference type="PRINTS" id="PR00455">
    <property type="entry name" value="HTHTETR"/>
</dbReference>
<dbReference type="SUPFAM" id="SSF46689">
    <property type="entry name" value="Homeodomain-like"/>
    <property type="match status" value="1"/>
</dbReference>
<dbReference type="Pfam" id="PF00440">
    <property type="entry name" value="TetR_N"/>
    <property type="match status" value="1"/>
</dbReference>
<feature type="domain" description="HTH tetR-type" evidence="3">
    <location>
        <begin position="13"/>
        <end position="73"/>
    </location>
</feature>
<proteinExistence type="predicted"/>
<dbReference type="EMBL" id="CANL01000006">
    <property type="protein sequence ID" value="CCM62869.1"/>
    <property type="molecule type" value="Genomic_DNA"/>
</dbReference>
<dbReference type="Gene3D" id="1.10.357.10">
    <property type="entry name" value="Tetracycline Repressor, domain 2"/>
    <property type="match status" value="1"/>
</dbReference>